<protein>
    <recommendedName>
        <fullName evidence="7">UDP-3-O-acylglucosamine N-acyltransferase</fullName>
        <ecNumber evidence="7">2.3.1.191</ecNumber>
    </recommendedName>
</protein>
<reference evidence="9 10" key="1">
    <citation type="submission" date="2019-01" db="EMBL/GenBank/DDBJ databases">
        <authorList>
            <person name="Chen W.-M."/>
        </authorList>
    </citation>
    <scope>NUCLEOTIDE SEQUENCE [LARGE SCALE GENOMIC DNA]</scope>
    <source>
        <strain evidence="9 10">CCP-6</strain>
    </source>
</reference>
<comment type="pathway">
    <text evidence="7">Bacterial outer membrane biogenesis; LPS lipid A biosynthesis.</text>
</comment>
<dbReference type="HAMAP" id="MF_00523">
    <property type="entry name" value="LpxD"/>
    <property type="match status" value="1"/>
</dbReference>
<sequence length="348" mass="35519">MAADPRFYPQAGPQPLEKVLAAAGASPLQGEAAGRLFAGIAPLESAGPEHVAYLDNAKLASRLGATSAGAVILRQDMAGHLPEGCQPIVVKAPSLAFAQVARLFHPARVAQAGRHPTAIIAEDAVVASDAEIGAYAMVGGGARIGAGCILHPHAVVGAGVILGDECEIHSHASISHAVCGKGVVLHPGARVGQEGFGFVPTPDGRFVTMPQLGRVILEDAVQVGANSCIDRGALEDTVVGAGTRIDNLVQLGHNVRTGRGCVLVSQVGVSGSTTLGNYVTLAGQAGLVGHIHVGDGARVGAQAGIVNDVPAGAEVWGTPSQPVRQHLKEIATLRRMAAEYTRKKRDQG</sequence>
<dbReference type="InterPro" id="IPR018357">
    <property type="entry name" value="Hexapep_transf_CS"/>
</dbReference>
<proteinExistence type="inferred from homology"/>
<dbReference type="GO" id="GO:0016410">
    <property type="term" value="F:N-acyltransferase activity"/>
    <property type="evidence" value="ECO:0007669"/>
    <property type="project" value="InterPro"/>
</dbReference>
<dbReference type="InterPro" id="IPR001451">
    <property type="entry name" value="Hexapep"/>
</dbReference>
<dbReference type="GO" id="GO:0016020">
    <property type="term" value="C:membrane"/>
    <property type="evidence" value="ECO:0007669"/>
    <property type="project" value="GOC"/>
</dbReference>
<evidence type="ECO:0000313" key="9">
    <source>
        <dbReference type="EMBL" id="RVT97830.1"/>
    </source>
</evidence>
<accession>A0A437MJK3</accession>
<keyword evidence="1 7" id="KW-0444">Lipid biosynthesis</keyword>
<organism evidence="9 10">
    <name type="scientific">Rhodovarius crocodyli</name>
    <dbReference type="NCBI Taxonomy" id="1979269"/>
    <lineage>
        <taxon>Bacteria</taxon>
        <taxon>Pseudomonadati</taxon>
        <taxon>Pseudomonadota</taxon>
        <taxon>Alphaproteobacteria</taxon>
        <taxon>Acetobacterales</taxon>
        <taxon>Roseomonadaceae</taxon>
        <taxon>Rhodovarius</taxon>
    </lineage>
</organism>
<dbReference type="SUPFAM" id="SSF51161">
    <property type="entry name" value="Trimeric LpxA-like enzymes"/>
    <property type="match status" value="1"/>
</dbReference>
<dbReference type="EMBL" id="SACL01000002">
    <property type="protein sequence ID" value="RVT97830.1"/>
    <property type="molecule type" value="Genomic_DNA"/>
</dbReference>
<evidence type="ECO:0000259" key="8">
    <source>
        <dbReference type="Pfam" id="PF04613"/>
    </source>
</evidence>
<keyword evidence="4 7" id="KW-0677">Repeat</keyword>
<evidence type="ECO:0000256" key="4">
    <source>
        <dbReference type="ARBA" id="ARBA00022737"/>
    </source>
</evidence>
<dbReference type="CDD" id="cd03352">
    <property type="entry name" value="LbH_LpxD"/>
    <property type="match status" value="1"/>
</dbReference>
<evidence type="ECO:0000256" key="2">
    <source>
        <dbReference type="ARBA" id="ARBA00022556"/>
    </source>
</evidence>
<dbReference type="Pfam" id="PF04613">
    <property type="entry name" value="LpxD"/>
    <property type="match status" value="1"/>
</dbReference>
<dbReference type="NCBIfam" id="NF002060">
    <property type="entry name" value="PRK00892.1"/>
    <property type="match status" value="1"/>
</dbReference>
<keyword evidence="2 7" id="KW-0441">Lipid A biosynthesis</keyword>
<comment type="function">
    <text evidence="7">Catalyzes the N-acylation of UDP-3-O-acylglucosamine using 3-hydroxyacyl-ACP as the acyl donor. Is involved in the biosynthesis of lipid A, a phosphorylated glycolipid that anchors the lipopolysaccharide to the outer membrane of the cell.</text>
</comment>
<name>A0A437MJK3_9PROT</name>
<dbReference type="PROSITE" id="PS00101">
    <property type="entry name" value="HEXAPEP_TRANSFERASES"/>
    <property type="match status" value="1"/>
</dbReference>
<dbReference type="UniPathway" id="UPA00973"/>
<dbReference type="EC" id="2.3.1.191" evidence="7"/>
<comment type="catalytic activity">
    <reaction evidence="7">
        <text>a UDP-3-O-[(3R)-3-hydroxyacyl]-alpha-D-glucosamine + a (3R)-hydroxyacyl-[ACP] = a UDP-2-N,3-O-bis[(3R)-3-hydroxyacyl]-alpha-D-glucosamine + holo-[ACP] + H(+)</text>
        <dbReference type="Rhea" id="RHEA:53836"/>
        <dbReference type="Rhea" id="RHEA-COMP:9685"/>
        <dbReference type="Rhea" id="RHEA-COMP:9945"/>
        <dbReference type="ChEBI" id="CHEBI:15378"/>
        <dbReference type="ChEBI" id="CHEBI:64479"/>
        <dbReference type="ChEBI" id="CHEBI:78827"/>
        <dbReference type="ChEBI" id="CHEBI:137740"/>
        <dbReference type="ChEBI" id="CHEBI:137748"/>
        <dbReference type="EC" id="2.3.1.191"/>
    </reaction>
</comment>
<evidence type="ECO:0000256" key="7">
    <source>
        <dbReference type="HAMAP-Rule" id="MF_00523"/>
    </source>
</evidence>
<dbReference type="PANTHER" id="PTHR43378">
    <property type="entry name" value="UDP-3-O-ACYLGLUCOSAMINE N-ACYLTRANSFERASE"/>
    <property type="match status" value="1"/>
</dbReference>
<dbReference type="InterPro" id="IPR007691">
    <property type="entry name" value="LpxD"/>
</dbReference>
<feature type="active site" description="Proton acceptor" evidence="7">
    <location>
        <position position="253"/>
    </location>
</feature>
<keyword evidence="6 7" id="KW-0012">Acyltransferase</keyword>
<comment type="caution">
    <text evidence="9">The sequence shown here is derived from an EMBL/GenBank/DDBJ whole genome shotgun (WGS) entry which is preliminary data.</text>
</comment>
<gene>
    <name evidence="7 9" type="primary">lpxD</name>
    <name evidence="9" type="ORF">EOD42_08520</name>
</gene>
<evidence type="ECO:0000256" key="1">
    <source>
        <dbReference type="ARBA" id="ARBA00022516"/>
    </source>
</evidence>
<evidence type="ECO:0000313" key="10">
    <source>
        <dbReference type="Proteomes" id="UP000282957"/>
    </source>
</evidence>
<keyword evidence="3 7" id="KW-0808">Transferase</keyword>
<dbReference type="NCBIfam" id="TIGR01853">
    <property type="entry name" value="lipid_A_lpxD"/>
    <property type="match status" value="1"/>
</dbReference>
<comment type="similarity">
    <text evidence="7">Belongs to the transferase hexapeptide repeat family. LpxD subfamily.</text>
</comment>
<dbReference type="PANTHER" id="PTHR43378:SF2">
    <property type="entry name" value="UDP-3-O-ACYLGLUCOSAMINE N-ACYLTRANSFERASE 1, MITOCHONDRIAL-RELATED"/>
    <property type="match status" value="1"/>
</dbReference>
<dbReference type="InterPro" id="IPR020573">
    <property type="entry name" value="UDP_GlcNAc_AcTrfase_non-rep"/>
</dbReference>
<dbReference type="Pfam" id="PF00132">
    <property type="entry name" value="Hexapep"/>
    <property type="match status" value="1"/>
</dbReference>
<evidence type="ECO:0000256" key="6">
    <source>
        <dbReference type="ARBA" id="ARBA00023315"/>
    </source>
</evidence>
<dbReference type="Gene3D" id="3.40.1390.10">
    <property type="entry name" value="MurE/MurF, N-terminal domain"/>
    <property type="match status" value="1"/>
</dbReference>
<evidence type="ECO:0000256" key="5">
    <source>
        <dbReference type="ARBA" id="ARBA00023098"/>
    </source>
</evidence>
<dbReference type="OrthoDB" id="9784739at2"/>
<comment type="subunit">
    <text evidence="7">Homotrimer.</text>
</comment>
<dbReference type="GO" id="GO:0009245">
    <property type="term" value="P:lipid A biosynthetic process"/>
    <property type="evidence" value="ECO:0007669"/>
    <property type="project" value="UniProtKB-UniRule"/>
</dbReference>
<evidence type="ECO:0000256" key="3">
    <source>
        <dbReference type="ARBA" id="ARBA00022679"/>
    </source>
</evidence>
<dbReference type="Proteomes" id="UP000282957">
    <property type="component" value="Unassembled WGS sequence"/>
</dbReference>
<dbReference type="GO" id="GO:0103118">
    <property type="term" value="F:UDP-3-O-[(3R)-3-hydroxyacyl]-glucosamine N-acyltransferase activity"/>
    <property type="evidence" value="ECO:0007669"/>
    <property type="project" value="UniProtKB-EC"/>
</dbReference>
<feature type="domain" description="UDP-3-O-[3-hydroxymyristoyl] glucosamine N-acyltransferase non-repeat region" evidence="8">
    <location>
        <begin position="38"/>
        <end position="103"/>
    </location>
</feature>
<dbReference type="InterPro" id="IPR011004">
    <property type="entry name" value="Trimer_LpxA-like_sf"/>
</dbReference>
<dbReference type="Gene3D" id="2.160.10.10">
    <property type="entry name" value="Hexapeptide repeat proteins"/>
    <property type="match status" value="1"/>
</dbReference>
<dbReference type="AlphaFoldDB" id="A0A437MJK3"/>
<dbReference type="RefSeq" id="WP_127787059.1">
    <property type="nucleotide sequence ID" value="NZ_SACL01000002.1"/>
</dbReference>
<keyword evidence="10" id="KW-1185">Reference proteome</keyword>
<keyword evidence="5 7" id="KW-0443">Lipid metabolism</keyword>